<keyword evidence="3" id="KW-1185">Reference proteome</keyword>
<accession>A0A7M4DFN8</accession>
<feature type="region of interest" description="Disordered" evidence="1">
    <location>
        <begin position="38"/>
        <end position="66"/>
    </location>
</feature>
<feature type="compositionally biased region" description="Gly residues" evidence="1">
    <location>
        <begin position="378"/>
        <end position="388"/>
    </location>
</feature>
<feature type="compositionally biased region" description="Low complexity" evidence="1">
    <location>
        <begin position="524"/>
        <end position="533"/>
    </location>
</feature>
<reference evidence="2 3" key="1">
    <citation type="submission" date="2019-11" db="EMBL/GenBank/DDBJ databases">
        <authorList>
            <person name="Criscuolo A."/>
        </authorList>
    </citation>
    <scope>NUCLEOTIDE SEQUENCE [LARGE SCALE GENOMIC DNA]</scope>
    <source>
        <strain evidence="2">CIP111667</strain>
    </source>
</reference>
<sequence length="533" mass="50567">MPSAAVRVSMANGPRPLSPIRPIGRGGAAGLGMARTVPPAGAPERTVPEATARATTGGTDPGAPADTMVRTGADVPADDWVPADACAPTGDRAPTDVCWDAAPATTAAPPTDATGNSILGPAGPGMAIEPGGGSAGAVSVATEPAMARCARIPVSVATLLGSPSTAASERVPSLDSSPDGCAVRGVAGAEAGSAPVRVSVTPSGPVGWTGDARCWSSEAAESGDPADRWTSGCCCCATESGTRSPCGGAAAPAAAGVRFHLSATRCSGASVDRSAAGSDPTGVPDRSTAVGPAPTVGLAPTVGPAPTVGSTPVVAVASALCADVASEPAAIRCTAAFATPPRAFRPSDSSAREPTPPSAPGNVPGASGTADCASSKGACGGSTEGTIGGSTARGSGPTLPTMGTSVGRATMPGVTADVGSPRAAEPTCSAPDSLDSTRIDAPVGPGLGVPVTASPVDVDRWSGNGAVAGPGDAAGPAEPTIGPPAAPPGGGPSVPGVGPRTPADAGDDTASAGDAGLNPEADPGDAAPVDVDR</sequence>
<feature type="region of interest" description="Disordered" evidence="1">
    <location>
        <begin position="341"/>
        <end position="533"/>
    </location>
</feature>
<comment type="caution">
    <text evidence="2">The sequence shown here is derived from an EMBL/GenBank/DDBJ whole genome shotgun (WGS) entry which is preliminary data.</text>
</comment>
<evidence type="ECO:0000256" key="1">
    <source>
        <dbReference type="SAM" id="MobiDB-lite"/>
    </source>
</evidence>
<gene>
    <name evidence="2" type="ORF">HALOF300_00929</name>
</gene>
<evidence type="ECO:0000313" key="3">
    <source>
        <dbReference type="Proteomes" id="UP000419743"/>
    </source>
</evidence>
<dbReference type="EMBL" id="CACRYJ010000015">
    <property type="protein sequence ID" value="VZO35731.1"/>
    <property type="molecule type" value="Genomic_DNA"/>
</dbReference>
<proteinExistence type="predicted"/>
<dbReference type="AlphaFoldDB" id="A0A7M4DFN8"/>
<dbReference type="Proteomes" id="UP000419743">
    <property type="component" value="Unassembled WGS sequence"/>
</dbReference>
<protein>
    <submittedName>
        <fullName evidence="2">Uncharacterized protein</fullName>
    </submittedName>
</protein>
<name>A0A7M4DFN8_9MICO</name>
<organism evidence="2 3">
    <name type="scientific">Occultella aeris</name>
    <dbReference type="NCBI Taxonomy" id="2761496"/>
    <lineage>
        <taxon>Bacteria</taxon>
        <taxon>Bacillati</taxon>
        <taxon>Actinomycetota</taxon>
        <taxon>Actinomycetes</taxon>
        <taxon>Micrococcales</taxon>
        <taxon>Ruaniaceae</taxon>
        <taxon>Occultella</taxon>
    </lineage>
</organism>
<feature type="compositionally biased region" description="Pro residues" evidence="1">
    <location>
        <begin position="481"/>
        <end position="490"/>
    </location>
</feature>
<feature type="compositionally biased region" description="Low complexity" evidence="1">
    <location>
        <begin position="463"/>
        <end position="480"/>
    </location>
</feature>
<feature type="region of interest" description="Disordered" evidence="1">
    <location>
        <begin position="270"/>
        <end position="295"/>
    </location>
</feature>
<evidence type="ECO:0000313" key="2">
    <source>
        <dbReference type="EMBL" id="VZO35731.1"/>
    </source>
</evidence>
<feature type="compositionally biased region" description="Low complexity" evidence="1">
    <location>
        <begin position="494"/>
        <end position="516"/>
    </location>
</feature>
<feature type="region of interest" description="Disordered" evidence="1">
    <location>
        <begin position="1"/>
        <end position="20"/>
    </location>
</feature>